<dbReference type="Pfam" id="PF02452">
    <property type="entry name" value="PemK_toxin"/>
    <property type="match status" value="1"/>
</dbReference>
<evidence type="ECO:0000313" key="2">
    <source>
        <dbReference type="Proteomes" id="UP000215595"/>
    </source>
</evidence>
<sequence length="104" mass="11870">MIERGDVWLVRLDPVEGSEQGKTRPCLIVSPPDAGPYRISAIVPLTSKARVTRFRPRVRFFRDGLALVDQVRTVSHLRMIKRLGRMDAHTTSRVLAVLREMFAE</sequence>
<dbReference type="EMBL" id="NCEB01000014">
    <property type="protein sequence ID" value="OYX33755.1"/>
    <property type="molecule type" value="Genomic_DNA"/>
</dbReference>
<dbReference type="InterPro" id="IPR011067">
    <property type="entry name" value="Plasmid_toxin/cell-grow_inhib"/>
</dbReference>
<evidence type="ECO:0008006" key="3">
    <source>
        <dbReference type="Google" id="ProtNLM"/>
    </source>
</evidence>
<proteinExistence type="predicted"/>
<dbReference type="PANTHER" id="PTHR33988:SF2">
    <property type="entry name" value="ENDORIBONUCLEASE MAZF"/>
    <property type="match status" value="1"/>
</dbReference>
<dbReference type="PANTHER" id="PTHR33988">
    <property type="entry name" value="ENDORIBONUCLEASE MAZF-RELATED"/>
    <property type="match status" value="1"/>
</dbReference>
<dbReference type="SUPFAM" id="SSF50118">
    <property type="entry name" value="Cell growth inhibitor/plasmid maintenance toxic component"/>
    <property type="match status" value="1"/>
</dbReference>
<reference evidence="1 2" key="1">
    <citation type="submission" date="2017-03" db="EMBL/GenBank/DDBJ databases">
        <title>Lifting the veil on microbial sulfur biogeochemistry in mining wastewaters.</title>
        <authorList>
            <person name="Kantor R.S."/>
            <person name="Colenbrander Nelson T."/>
            <person name="Marshall S."/>
            <person name="Bennett D."/>
            <person name="Apte S."/>
            <person name="Camacho D."/>
            <person name="Thomas B.C."/>
            <person name="Warren L.A."/>
            <person name="Banfield J.F."/>
        </authorList>
    </citation>
    <scope>NUCLEOTIDE SEQUENCE [LARGE SCALE GENOMIC DNA]</scope>
    <source>
        <strain evidence="1">32-69-9</strain>
    </source>
</reference>
<name>A0A258FMM3_9CAUL</name>
<dbReference type="AlphaFoldDB" id="A0A258FMM3"/>
<dbReference type="Gene3D" id="2.30.30.110">
    <property type="match status" value="1"/>
</dbReference>
<dbReference type="GO" id="GO:0016075">
    <property type="term" value="P:rRNA catabolic process"/>
    <property type="evidence" value="ECO:0007669"/>
    <property type="project" value="TreeGrafter"/>
</dbReference>
<dbReference type="GO" id="GO:0006402">
    <property type="term" value="P:mRNA catabolic process"/>
    <property type="evidence" value="ECO:0007669"/>
    <property type="project" value="TreeGrafter"/>
</dbReference>
<protein>
    <recommendedName>
        <fullName evidence="3">mRNA interferase</fullName>
    </recommendedName>
</protein>
<dbReference type="GO" id="GO:0003677">
    <property type="term" value="F:DNA binding"/>
    <property type="evidence" value="ECO:0007669"/>
    <property type="project" value="InterPro"/>
</dbReference>
<gene>
    <name evidence="1" type="ORF">B7Z01_08375</name>
</gene>
<dbReference type="InterPro" id="IPR003477">
    <property type="entry name" value="PemK-like"/>
</dbReference>
<evidence type="ECO:0000313" key="1">
    <source>
        <dbReference type="EMBL" id="OYX33755.1"/>
    </source>
</evidence>
<comment type="caution">
    <text evidence="1">The sequence shown here is derived from an EMBL/GenBank/DDBJ whole genome shotgun (WGS) entry which is preliminary data.</text>
</comment>
<dbReference type="Proteomes" id="UP000215595">
    <property type="component" value="Unassembled WGS sequence"/>
</dbReference>
<accession>A0A258FMM3</accession>
<dbReference type="GO" id="GO:0004521">
    <property type="term" value="F:RNA endonuclease activity"/>
    <property type="evidence" value="ECO:0007669"/>
    <property type="project" value="TreeGrafter"/>
</dbReference>
<organism evidence="1 2">
    <name type="scientific">Brevundimonas subvibrioides</name>
    <dbReference type="NCBI Taxonomy" id="74313"/>
    <lineage>
        <taxon>Bacteria</taxon>
        <taxon>Pseudomonadati</taxon>
        <taxon>Pseudomonadota</taxon>
        <taxon>Alphaproteobacteria</taxon>
        <taxon>Caulobacterales</taxon>
        <taxon>Caulobacteraceae</taxon>
        <taxon>Brevundimonas</taxon>
    </lineage>
</organism>